<feature type="domain" description="CBS" evidence="10">
    <location>
        <begin position="279"/>
        <end position="337"/>
    </location>
</feature>
<evidence type="ECO:0000256" key="3">
    <source>
        <dbReference type="ARBA" id="ARBA00022741"/>
    </source>
</evidence>
<dbReference type="InterPro" id="IPR000644">
    <property type="entry name" value="CBS_dom"/>
</dbReference>
<evidence type="ECO:0000256" key="4">
    <source>
        <dbReference type="ARBA" id="ARBA00022840"/>
    </source>
</evidence>
<keyword evidence="8" id="KW-0997">Cell inner membrane</keyword>
<dbReference type="SMART" id="SM00116">
    <property type="entry name" value="CBS"/>
    <property type="match status" value="2"/>
</dbReference>
<dbReference type="AlphaFoldDB" id="A0A7G8T750"/>
<dbReference type="GO" id="GO:0005524">
    <property type="term" value="F:ATP binding"/>
    <property type="evidence" value="ECO:0007669"/>
    <property type="project" value="UniProtKB-UniRule"/>
</dbReference>
<sequence length="400" mass="44102">MPKVEVKNLYKIFGSNPKKIIPLLEKGKGKAEILKSTGHGVGVNNANFQVEEGEIFVVMGLSGSGKSTLIRCLNLLIRPTAGEVRIDGENIAASNKEALLKIRRKKIAMVFQNFALLPHRTVESNVEFGLEIQGVNPNTRRERAREALRLVGLEGHEDRMPSQLSGGMQQRVGLARALANDPDILLMDEAFSALDPLIRKEMQDELLALQTKMHKTIIFITHDLDEALKLGDKIAIMKDGVIVQTGTPEDILTNPADDYVREFVQDVNRVKVVTASTIMRRPDPIAYAKDGVRVAVRKMREASISSIFVVDRDRHLKGILSIDKAVDLLKAGAHEPESVKDAIDTNVETVSPDTSIETLLPLVINSKYPIVVVDEEQKVVGIIMKVSVLSGILGEDDENE</sequence>
<accession>A0A7G8T750</accession>
<keyword evidence="8" id="KW-0472">Membrane</keyword>
<dbReference type="EMBL" id="CP060286">
    <property type="protein sequence ID" value="QNK39441.1"/>
    <property type="molecule type" value="Genomic_DNA"/>
</dbReference>
<dbReference type="GO" id="GO:0006970">
    <property type="term" value="P:response to osmotic stress"/>
    <property type="evidence" value="ECO:0007669"/>
    <property type="project" value="UniProtKB-ARBA"/>
</dbReference>
<dbReference type="InterPro" id="IPR051921">
    <property type="entry name" value="ABC_osmolyte_uptake_ATP-bind"/>
</dbReference>
<dbReference type="Pfam" id="PF00571">
    <property type="entry name" value="CBS"/>
    <property type="match status" value="2"/>
</dbReference>
<dbReference type="GO" id="GO:0005886">
    <property type="term" value="C:plasma membrane"/>
    <property type="evidence" value="ECO:0007669"/>
    <property type="project" value="UniProtKB-SubCell"/>
</dbReference>
<dbReference type="GO" id="GO:0031460">
    <property type="term" value="P:glycine betaine transport"/>
    <property type="evidence" value="ECO:0007669"/>
    <property type="project" value="InterPro"/>
</dbReference>
<keyword evidence="3 8" id="KW-0547">Nucleotide-binding</keyword>
<dbReference type="RefSeq" id="WP_187034355.1">
    <property type="nucleotide sequence ID" value="NZ_CP060286.1"/>
</dbReference>
<dbReference type="PROSITE" id="PS51371">
    <property type="entry name" value="CBS"/>
    <property type="match status" value="2"/>
</dbReference>
<evidence type="ECO:0000256" key="6">
    <source>
        <dbReference type="ARBA" id="ARBA00023122"/>
    </source>
</evidence>
<feature type="domain" description="CBS" evidence="10">
    <location>
        <begin position="343"/>
        <end position="398"/>
    </location>
</feature>
<dbReference type="NCBIfam" id="TIGR01186">
    <property type="entry name" value="proV"/>
    <property type="match status" value="1"/>
</dbReference>
<dbReference type="SMART" id="SM00382">
    <property type="entry name" value="AAA"/>
    <property type="match status" value="1"/>
</dbReference>
<dbReference type="PANTHER" id="PTHR43869">
    <property type="entry name" value="GLYCINE BETAINE/PROLINE BETAINE TRANSPORT SYSTEM ATP-BINDING PROTEIN PROV"/>
    <property type="match status" value="1"/>
</dbReference>
<dbReference type="CDD" id="cd03294">
    <property type="entry name" value="ABC_Pro_Gly_Betaine"/>
    <property type="match status" value="1"/>
</dbReference>
<evidence type="ECO:0000256" key="5">
    <source>
        <dbReference type="ARBA" id="ARBA00022970"/>
    </source>
</evidence>
<dbReference type="Pfam" id="PF00005">
    <property type="entry name" value="ABC_tran"/>
    <property type="match status" value="1"/>
</dbReference>
<evidence type="ECO:0000313" key="12">
    <source>
        <dbReference type="Proteomes" id="UP000515909"/>
    </source>
</evidence>
<keyword evidence="5" id="KW-0029">Amino-acid transport</keyword>
<evidence type="ECO:0000256" key="1">
    <source>
        <dbReference type="ARBA" id="ARBA00005417"/>
    </source>
</evidence>
<comment type="subcellular location">
    <subcellularLocation>
        <location evidence="8">Cell inner membrane</location>
        <topology evidence="8">Peripheral membrane protein</topology>
    </subcellularLocation>
</comment>
<dbReference type="FunFam" id="3.40.50.300:FF:000201">
    <property type="entry name" value="Glycine betaine/L-proline ABC transporter ATP-binding protein"/>
    <property type="match status" value="1"/>
</dbReference>
<dbReference type="SUPFAM" id="SSF52540">
    <property type="entry name" value="P-loop containing nucleoside triphosphate hydrolases"/>
    <property type="match status" value="1"/>
</dbReference>
<organism evidence="11 12">
    <name type="scientific">Caproicibacter fermentans</name>
    <dbReference type="NCBI Taxonomy" id="2576756"/>
    <lineage>
        <taxon>Bacteria</taxon>
        <taxon>Bacillati</taxon>
        <taxon>Bacillota</taxon>
        <taxon>Clostridia</taxon>
        <taxon>Eubacteriales</taxon>
        <taxon>Acutalibacteraceae</taxon>
        <taxon>Caproicibacter</taxon>
    </lineage>
</organism>
<dbReference type="EC" id="7.6.2.9" evidence="8"/>
<evidence type="ECO:0000259" key="10">
    <source>
        <dbReference type="PROSITE" id="PS51371"/>
    </source>
</evidence>
<dbReference type="InterPro" id="IPR003593">
    <property type="entry name" value="AAA+_ATPase"/>
</dbReference>
<evidence type="ECO:0000313" key="11">
    <source>
        <dbReference type="EMBL" id="QNK39441.1"/>
    </source>
</evidence>
<evidence type="ECO:0000256" key="7">
    <source>
        <dbReference type="PROSITE-ProRule" id="PRU00703"/>
    </source>
</evidence>
<gene>
    <name evidence="11" type="ORF">HCR03_11850</name>
</gene>
<comment type="subunit">
    <text evidence="8">The complex is probably composed of two ATP-binding proteins, two transmembrane proteins and a solute-binding protein.</text>
</comment>
<dbReference type="PANTHER" id="PTHR43869:SF1">
    <property type="entry name" value="GLYCINE BETAINE_PROLINE BETAINE TRANSPORT SYSTEM ATP-BINDING PROTEIN PROV"/>
    <property type="match status" value="1"/>
</dbReference>
<dbReference type="KEGG" id="cfem:HCR03_11850"/>
<dbReference type="PROSITE" id="PS00211">
    <property type="entry name" value="ABC_TRANSPORTER_1"/>
    <property type="match status" value="1"/>
</dbReference>
<evidence type="ECO:0000256" key="8">
    <source>
        <dbReference type="RuleBase" id="RU369116"/>
    </source>
</evidence>
<reference evidence="11 12" key="1">
    <citation type="submission" date="2020-08" db="EMBL/GenBank/DDBJ databases">
        <title>The isolate Caproiciproducens sp. 7D4C2 produces n-caproate at mildly acidic conditions from hexoses: genome and rBOX comparison with related strains and chain-elongating bacteria.</title>
        <authorList>
            <person name="Esquivel-Elizondo S."/>
            <person name="Bagci C."/>
            <person name="Temovska M."/>
            <person name="Jeon B.S."/>
            <person name="Bessarab I."/>
            <person name="Williams R.B.H."/>
            <person name="Huson D.H."/>
            <person name="Angenent L.T."/>
        </authorList>
    </citation>
    <scope>NUCLEOTIDE SEQUENCE [LARGE SCALE GENOMIC DNA]</scope>
    <source>
        <strain evidence="11 12">7D4C2</strain>
    </source>
</reference>
<keyword evidence="2 8" id="KW-0813">Transport</keyword>
<protein>
    <recommendedName>
        <fullName evidence="8">Quaternary amine transport ATP-binding protein</fullName>
        <ecNumber evidence="8">7.6.2.9</ecNumber>
    </recommendedName>
</protein>
<keyword evidence="4 8" id="KW-0067">ATP-binding</keyword>
<dbReference type="InterPro" id="IPR027417">
    <property type="entry name" value="P-loop_NTPase"/>
</dbReference>
<dbReference type="PROSITE" id="PS50893">
    <property type="entry name" value="ABC_TRANSPORTER_2"/>
    <property type="match status" value="1"/>
</dbReference>
<proteinExistence type="inferred from homology"/>
<dbReference type="SUPFAM" id="SSF54631">
    <property type="entry name" value="CBS-domain pair"/>
    <property type="match status" value="1"/>
</dbReference>
<dbReference type="GO" id="GO:0015418">
    <property type="term" value="F:ABC-type quaternary ammonium compound transporting activity"/>
    <property type="evidence" value="ECO:0007669"/>
    <property type="project" value="UniProtKB-EC"/>
</dbReference>
<comment type="catalytic activity">
    <reaction evidence="8">
        <text>a quaternary ammonium(out) + ATP + H2O = a quaternary ammonium(in) + ADP + phosphate + H(+)</text>
        <dbReference type="Rhea" id="RHEA:11036"/>
        <dbReference type="ChEBI" id="CHEBI:15377"/>
        <dbReference type="ChEBI" id="CHEBI:15378"/>
        <dbReference type="ChEBI" id="CHEBI:30616"/>
        <dbReference type="ChEBI" id="CHEBI:35267"/>
        <dbReference type="ChEBI" id="CHEBI:43474"/>
        <dbReference type="ChEBI" id="CHEBI:456216"/>
    </reaction>
</comment>
<comment type="similarity">
    <text evidence="1 8">Belongs to the ABC transporter superfamily.</text>
</comment>
<keyword evidence="6 7" id="KW-0129">CBS domain</keyword>
<dbReference type="InterPro" id="IPR003439">
    <property type="entry name" value="ABC_transporter-like_ATP-bd"/>
</dbReference>
<name>A0A7G8T750_9FIRM</name>
<feature type="domain" description="ABC transporter" evidence="9">
    <location>
        <begin position="4"/>
        <end position="264"/>
    </location>
</feature>
<dbReference type="Proteomes" id="UP000515909">
    <property type="component" value="Chromosome"/>
</dbReference>
<dbReference type="Gene3D" id="3.40.50.300">
    <property type="entry name" value="P-loop containing nucleotide triphosphate hydrolases"/>
    <property type="match status" value="1"/>
</dbReference>
<keyword evidence="8" id="KW-1003">Cell membrane</keyword>
<evidence type="ECO:0000256" key="2">
    <source>
        <dbReference type="ARBA" id="ARBA00022448"/>
    </source>
</evidence>
<dbReference type="GO" id="GO:0006865">
    <property type="term" value="P:amino acid transport"/>
    <property type="evidence" value="ECO:0007669"/>
    <property type="project" value="UniProtKB-UniRule"/>
</dbReference>
<dbReference type="InterPro" id="IPR005892">
    <property type="entry name" value="Gly-betaine_transp_ATP-bd"/>
</dbReference>
<dbReference type="GO" id="GO:0016887">
    <property type="term" value="F:ATP hydrolysis activity"/>
    <property type="evidence" value="ECO:0007669"/>
    <property type="project" value="UniProtKB-UniRule"/>
</dbReference>
<dbReference type="Gene3D" id="3.10.580.10">
    <property type="entry name" value="CBS-domain"/>
    <property type="match status" value="1"/>
</dbReference>
<dbReference type="InterPro" id="IPR046342">
    <property type="entry name" value="CBS_dom_sf"/>
</dbReference>
<dbReference type="InterPro" id="IPR017871">
    <property type="entry name" value="ABC_transporter-like_CS"/>
</dbReference>
<evidence type="ECO:0000259" key="9">
    <source>
        <dbReference type="PROSITE" id="PS50893"/>
    </source>
</evidence>